<feature type="non-terminal residue" evidence="2">
    <location>
        <position position="1"/>
    </location>
</feature>
<dbReference type="Proteomes" id="UP001432322">
    <property type="component" value="Unassembled WGS sequence"/>
</dbReference>
<sequence length="83" mass="9568">SVIDRVEMADRKRAEMTGDRSEKKEEMEKKLKAKDVRIYQLEGEVIREKAKVLLRDAKIAELESGQKNCASMLRTAPPNYMVN</sequence>
<dbReference type="EMBL" id="BTSY01000005">
    <property type="protein sequence ID" value="GMT28157.1"/>
    <property type="molecule type" value="Genomic_DNA"/>
</dbReference>
<gene>
    <name evidence="2" type="ORF">PFISCL1PPCAC_19454</name>
</gene>
<evidence type="ECO:0000313" key="2">
    <source>
        <dbReference type="EMBL" id="GMT28157.1"/>
    </source>
</evidence>
<reference evidence="2" key="1">
    <citation type="submission" date="2023-10" db="EMBL/GenBank/DDBJ databases">
        <title>Genome assembly of Pristionchus species.</title>
        <authorList>
            <person name="Yoshida K."/>
            <person name="Sommer R.J."/>
        </authorList>
    </citation>
    <scope>NUCLEOTIDE SEQUENCE</scope>
    <source>
        <strain evidence="2">RS5133</strain>
    </source>
</reference>
<keyword evidence="3" id="KW-1185">Reference proteome</keyword>
<dbReference type="AlphaFoldDB" id="A0AAV5WB07"/>
<organism evidence="2 3">
    <name type="scientific">Pristionchus fissidentatus</name>
    <dbReference type="NCBI Taxonomy" id="1538716"/>
    <lineage>
        <taxon>Eukaryota</taxon>
        <taxon>Metazoa</taxon>
        <taxon>Ecdysozoa</taxon>
        <taxon>Nematoda</taxon>
        <taxon>Chromadorea</taxon>
        <taxon>Rhabditida</taxon>
        <taxon>Rhabditina</taxon>
        <taxon>Diplogasteromorpha</taxon>
        <taxon>Diplogasteroidea</taxon>
        <taxon>Neodiplogasteridae</taxon>
        <taxon>Pristionchus</taxon>
    </lineage>
</organism>
<evidence type="ECO:0000256" key="1">
    <source>
        <dbReference type="SAM" id="MobiDB-lite"/>
    </source>
</evidence>
<protein>
    <submittedName>
        <fullName evidence="2">Uncharacterized protein</fullName>
    </submittedName>
</protein>
<evidence type="ECO:0000313" key="3">
    <source>
        <dbReference type="Proteomes" id="UP001432322"/>
    </source>
</evidence>
<proteinExistence type="predicted"/>
<name>A0AAV5WB07_9BILA</name>
<accession>A0AAV5WB07</accession>
<feature type="region of interest" description="Disordered" evidence="1">
    <location>
        <begin position="1"/>
        <end position="29"/>
    </location>
</feature>
<comment type="caution">
    <text evidence="2">The sequence shown here is derived from an EMBL/GenBank/DDBJ whole genome shotgun (WGS) entry which is preliminary data.</text>
</comment>